<feature type="transmembrane region" description="Helical" evidence="6">
    <location>
        <begin position="21"/>
        <end position="49"/>
    </location>
</feature>
<dbReference type="CDD" id="cd16914">
    <property type="entry name" value="EcfT"/>
    <property type="match status" value="1"/>
</dbReference>
<evidence type="ECO:0000256" key="5">
    <source>
        <dbReference type="ARBA" id="ARBA00023136"/>
    </source>
</evidence>
<proteinExistence type="predicted"/>
<evidence type="ECO:0000256" key="3">
    <source>
        <dbReference type="ARBA" id="ARBA00022692"/>
    </source>
</evidence>
<evidence type="ECO:0000313" key="7">
    <source>
        <dbReference type="EMBL" id="EFU77480.1"/>
    </source>
</evidence>
<keyword evidence="2" id="KW-1003">Cell membrane</keyword>
<dbReference type="AlphaFoldDB" id="E6LL21"/>
<dbReference type="EMBL" id="AEPW01000016">
    <property type="protein sequence ID" value="EFU77480.1"/>
    <property type="molecule type" value="Genomic_DNA"/>
</dbReference>
<dbReference type="RefSeq" id="WP_008750426.1">
    <property type="nucleotide sequence ID" value="NZ_GL622296.1"/>
</dbReference>
<feature type="transmembrane region" description="Helical" evidence="6">
    <location>
        <begin position="222"/>
        <end position="238"/>
    </location>
</feature>
<name>E6LL21_9FIRM</name>
<dbReference type="InterPro" id="IPR051611">
    <property type="entry name" value="ECF_transporter_component"/>
</dbReference>
<accession>E6LL21</accession>
<dbReference type="Pfam" id="PF02361">
    <property type="entry name" value="CbiQ"/>
    <property type="match status" value="1"/>
</dbReference>
<keyword evidence="5 6" id="KW-0472">Membrane</keyword>
<protein>
    <submittedName>
        <fullName evidence="7">Cobalt transport protein</fullName>
    </submittedName>
</protein>
<dbReference type="GO" id="GO:0005886">
    <property type="term" value="C:plasma membrane"/>
    <property type="evidence" value="ECO:0007669"/>
    <property type="project" value="UniProtKB-ARBA"/>
</dbReference>
<evidence type="ECO:0000313" key="8">
    <source>
        <dbReference type="Proteomes" id="UP000003434"/>
    </source>
</evidence>
<dbReference type="eggNOG" id="COG0619">
    <property type="taxonomic scope" value="Bacteria"/>
</dbReference>
<comment type="subcellular location">
    <subcellularLocation>
        <location evidence="1">Membrane</location>
        <topology evidence="1">Multi-pass membrane protein</topology>
    </subcellularLocation>
</comment>
<organism evidence="7 8">
    <name type="scientific">Lachnoanaerobaculum saburreum DSM 3986</name>
    <dbReference type="NCBI Taxonomy" id="887325"/>
    <lineage>
        <taxon>Bacteria</taxon>
        <taxon>Bacillati</taxon>
        <taxon>Bacillota</taxon>
        <taxon>Clostridia</taxon>
        <taxon>Lachnospirales</taxon>
        <taxon>Lachnospiraceae</taxon>
        <taxon>Lachnoanaerobaculum</taxon>
    </lineage>
</organism>
<keyword evidence="3 6" id="KW-0812">Transmembrane</keyword>
<reference evidence="7 8" key="1">
    <citation type="submission" date="2010-12" db="EMBL/GenBank/DDBJ databases">
        <authorList>
            <person name="Muzny D."/>
            <person name="Qin X."/>
            <person name="Deng J."/>
            <person name="Jiang H."/>
            <person name="Liu Y."/>
            <person name="Qu J."/>
            <person name="Song X.-Z."/>
            <person name="Zhang L."/>
            <person name="Thornton R."/>
            <person name="Coyle M."/>
            <person name="Francisco L."/>
            <person name="Jackson L."/>
            <person name="Javaid M."/>
            <person name="Korchina V."/>
            <person name="Kovar C."/>
            <person name="Mata R."/>
            <person name="Mathew T."/>
            <person name="Ngo R."/>
            <person name="Nguyen L."/>
            <person name="Nguyen N."/>
            <person name="Okwuonu G."/>
            <person name="Ongeri F."/>
            <person name="Pham C."/>
            <person name="Simmons D."/>
            <person name="Wilczek-Boney K."/>
            <person name="Hale W."/>
            <person name="Jakkamsetti A."/>
            <person name="Pham P."/>
            <person name="Ruth R."/>
            <person name="San Lucas F."/>
            <person name="Warren J."/>
            <person name="Zhang J."/>
            <person name="Zhao Z."/>
            <person name="Zhou C."/>
            <person name="Zhu D."/>
            <person name="Lee S."/>
            <person name="Bess C."/>
            <person name="Blankenburg K."/>
            <person name="Forbes L."/>
            <person name="Fu Q."/>
            <person name="Gubbala S."/>
            <person name="Hirani K."/>
            <person name="Jayaseelan J.C."/>
            <person name="Lara F."/>
            <person name="Munidasa M."/>
            <person name="Palculict T."/>
            <person name="Patil S."/>
            <person name="Pu L.-L."/>
            <person name="Saada N."/>
            <person name="Tang L."/>
            <person name="Weissenberger G."/>
            <person name="Zhu Y."/>
            <person name="Hemphill L."/>
            <person name="Shang Y."/>
            <person name="Youmans B."/>
            <person name="Ayvaz T."/>
            <person name="Ross M."/>
            <person name="Santibanez J."/>
            <person name="Aqrawi P."/>
            <person name="Gross S."/>
            <person name="Joshi V."/>
            <person name="Fowler G."/>
            <person name="Nazareth L."/>
            <person name="Reid J."/>
            <person name="Worley K."/>
            <person name="Petrosino J."/>
            <person name="Highlander S."/>
            <person name="Gibbs R."/>
        </authorList>
    </citation>
    <scope>NUCLEOTIDE SEQUENCE [LARGE SCALE GENOMIC DNA]</scope>
    <source>
        <strain evidence="7 8">DSM 3986</strain>
    </source>
</reference>
<keyword evidence="4 6" id="KW-1133">Transmembrane helix</keyword>
<dbReference type="InterPro" id="IPR003339">
    <property type="entry name" value="ABC/ECF_trnsptr_transmembrane"/>
</dbReference>
<dbReference type="HOGENOM" id="CLU_076847_1_0_9"/>
<evidence type="ECO:0000256" key="2">
    <source>
        <dbReference type="ARBA" id="ARBA00022475"/>
    </source>
</evidence>
<feature type="transmembrane region" description="Helical" evidence="6">
    <location>
        <begin position="92"/>
        <end position="110"/>
    </location>
</feature>
<feature type="transmembrane region" description="Helical" evidence="6">
    <location>
        <begin position="61"/>
        <end position="80"/>
    </location>
</feature>
<evidence type="ECO:0000256" key="6">
    <source>
        <dbReference type="SAM" id="Phobius"/>
    </source>
</evidence>
<evidence type="ECO:0000256" key="1">
    <source>
        <dbReference type="ARBA" id="ARBA00004141"/>
    </source>
</evidence>
<comment type="caution">
    <text evidence="7">The sequence shown here is derived from an EMBL/GenBank/DDBJ whole genome shotgun (WGS) entry which is preliminary data.</text>
</comment>
<sequence>MIWSVYTENRLGLQFDPRTKIIMLILCVISATIAPSLLYESVLIFAVTVFGCASGKVRRSLFCAAFYGAFYMLTKFVISLEKGTLYTVFTSWLGLFYTVYPCAFLASIILSTTKVSEFLTATSKAHIPNKVVIPLAVMLRYIPTVCEDWGYIKDAMRLRDVTPSLFGFLKNPAMAVECLYVPLLMTASNTADELSAAALTRGIENPTPRTCLIEVRFRGRDWIATVLAVCVLVLGFIWERIV</sequence>
<gene>
    <name evidence="7" type="ORF">HMPREF0381_0656</name>
</gene>
<dbReference type="PANTHER" id="PTHR34857:SF2">
    <property type="entry name" value="SLL0384 PROTEIN"/>
    <property type="match status" value="1"/>
</dbReference>
<dbReference type="Proteomes" id="UP000003434">
    <property type="component" value="Unassembled WGS sequence"/>
</dbReference>
<evidence type="ECO:0000256" key="4">
    <source>
        <dbReference type="ARBA" id="ARBA00022989"/>
    </source>
</evidence>
<dbReference type="PANTHER" id="PTHR34857">
    <property type="entry name" value="SLL0384 PROTEIN"/>
    <property type="match status" value="1"/>
</dbReference>